<accession>A0A2V3A8S5</accession>
<comment type="caution">
    <text evidence="5">The sequence shown here is derived from an EMBL/GenBank/DDBJ whole genome shotgun (WGS) entry which is preliminary data.</text>
</comment>
<proteinExistence type="predicted"/>
<evidence type="ECO:0000256" key="1">
    <source>
        <dbReference type="ARBA" id="ARBA00023015"/>
    </source>
</evidence>
<protein>
    <submittedName>
        <fullName evidence="5">LacI family transcriptional regulator</fullName>
    </submittedName>
</protein>
<dbReference type="Pfam" id="PF00356">
    <property type="entry name" value="LacI"/>
    <property type="match status" value="1"/>
</dbReference>
<gene>
    <name evidence="5" type="ORF">DFO73_101735</name>
</gene>
<dbReference type="InterPro" id="IPR046335">
    <property type="entry name" value="LacI/GalR-like_sensor"/>
</dbReference>
<dbReference type="PROSITE" id="PS00356">
    <property type="entry name" value="HTH_LACI_1"/>
    <property type="match status" value="1"/>
</dbReference>
<dbReference type="CDD" id="cd01392">
    <property type="entry name" value="HTH_LacI"/>
    <property type="match status" value="1"/>
</dbReference>
<reference evidence="5 6" key="1">
    <citation type="submission" date="2018-05" db="EMBL/GenBank/DDBJ databases">
        <title>Freshwater and sediment microbial communities from various areas in North America, analyzing microbe dynamics in response to fracking.</title>
        <authorList>
            <person name="Lamendella R."/>
        </authorList>
    </citation>
    <scope>NUCLEOTIDE SEQUENCE [LARGE SCALE GENOMIC DNA]</scope>
    <source>
        <strain evidence="5 6">15_TX</strain>
    </source>
</reference>
<evidence type="ECO:0000256" key="3">
    <source>
        <dbReference type="ARBA" id="ARBA00023163"/>
    </source>
</evidence>
<keyword evidence="2" id="KW-0238">DNA-binding</keyword>
<dbReference type="EMBL" id="QGTW01000001">
    <property type="protein sequence ID" value="PWW32470.1"/>
    <property type="molecule type" value="Genomic_DNA"/>
</dbReference>
<feature type="domain" description="HTH lacI-type" evidence="4">
    <location>
        <begin position="2"/>
        <end position="56"/>
    </location>
</feature>
<dbReference type="PANTHER" id="PTHR30146:SF136">
    <property type="entry name" value="NTD BIOSYNTHESIS OPERON REGULATOR NTDR"/>
    <property type="match status" value="1"/>
</dbReference>
<dbReference type="OrthoDB" id="9788209at2"/>
<evidence type="ECO:0000256" key="2">
    <source>
        <dbReference type="ARBA" id="ARBA00023125"/>
    </source>
</evidence>
<dbReference type="Pfam" id="PF13377">
    <property type="entry name" value="Peripla_BP_3"/>
    <property type="match status" value="1"/>
</dbReference>
<dbReference type="AlphaFoldDB" id="A0A2V3A8S5"/>
<dbReference type="InterPro" id="IPR010982">
    <property type="entry name" value="Lambda_DNA-bd_dom_sf"/>
</dbReference>
<dbReference type="InterPro" id="IPR028082">
    <property type="entry name" value="Peripla_BP_I"/>
</dbReference>
<dbReference type="PANTHER" id="PTHR30146">
    <property type="entry name" value="LACI-RELATED TRANSCRIPTIONAL REPRESSOR"/>
    <property type="match status" value="1"/>
</dbReference>
<organism evidence="5 6">
    <name type="scientific">Cytobacillus oceanisediminis</name>
    <dbReference type="NCBI Taxonomy" id="665099"/>
    <lineage>
        <taxon>Bacteria</taxon>
        <taxon>Bacillati</taxon>
        <taxon>Bacillota</taxon>
        <taxon>Bacilli</taxon>
        <taxon>Bacillales</taxon>
        <taxon>Bacillaceae</taxon>
        <taxon>Cytobacillus</taxon>
    </lineage>
</organism>
<dbReference type="GO" id="GO:0000976">
    <property type="term" value="F:transcription cis-regulatory region binding"/>
    <property type="evidence" value="ECO:0007669"/>
    <property type="project" value="TreeGrafter"/>
</dbReference>
<dbReference type="SMART" id="SM00354">
    <property type="entry name" value="HTH_LACI"/>
    <property type="match status" value="1"/>
</dbReference>
<dbReference type="InterPro" id="IPR000843">
    <property type="entry name" value="HTH_LacI"/>
</dbReference>
<evidence type="ECO:0000313" key="5">
    <source>
        <dbReference type="EMBL" id="PWW32470.1"/>
    </source>
</evidence>
<evidence type="ECO:0000259" key="4">
    <source>
        <dbReference type="PROSITE" id="PS50932"/>
    </source>
</evidence>
<dbReference type="SUPFAM" id="SSF53822">
    <property type="entry name" value="Periplasmic binding protein-like I"/>
    <property type="match status" value="1"/>
</dbReference>
<dbReference type="Gene3D" id="3.40.50.2300">
    <property type="match status" value="2"/>
</dbReference>
<dbReference type="RefSeq" id="WP_110063390.1">
    <property type="nucleotide sequence ID" value="NZ_QGTW01000001.1"/>
</dbReference>
<dbReference type="GO" id="GO:0003700">
    <property type="term" value="F:DNA-binding transcription factor activity"/>
    <property type="evidence" value="ECO:0007669"/>
    <property type="project" value="TreeGrafter"/>
</dbReference>
<dbReference type="Gene3D" id="1.10.260.40">
    <property type="entry name" value="lambda repressor-like DNA-binding domains"/>
    <property type="match status" value="1"/>
</dbReference>
<dbReference type="PROSITE" id="PS50932">
    <property type="entry name" value="HTH_LACI_2"/>
    <property type="match status" value="1"/>
</dbReference>
<name>A0A2V3A8S5_9BACI</name>
<keyword evidence="1" id="KW-0805">Transcription regulation</keyword>
<evidence type="ECO:0000313" key="6">
    <source>
        <dbReference type="Proteomes" id="UP000247150"/>
    </source>
</evidence>
<dbReference type="SUPFAM" id="SSF47413">
    <property type="entry name" value="lambda repressor-like DNA-binding domains"/>
    <property type="match status" value="1"/>
</dbReference>
<dbReference type="Proteomes" id="UP000247150">
    <property type="component" value="Unassembled WGS sequence"/>
</dbReference>
<dbReference type="PRINTS" id="PR00036">
    <property type="entry name" value="HTHLACI"/>
</dbReference>
<sequence>MATILDIARLSGVSKSTVSRVINNHPHVSEDSRTRVMEAIEKLSFVRNARGVHLRTQSTKTIGVTIPVLDHPYFSPLVGMIAAKCRKVGYKIVIFQTFYSIDEEYEIYEKLTENELDAVIITHTLLGEKKIKQRVRDKIVLICNEPLQTRHLDVFSLDERDAVYSSTQYLLKEGRNHLLFCADEERTPLQRQRWEGFKQAHLDLNKSCTVQQKISGYSTIEEGILLGDEIFSGHCNHDGILAGSDFLAAGLLSSAKKHGVSVPKELSIIGFDNHPICLTTFPALSSIQNQTELMVKDLITCLLDRLGGKEFPTARKVYKGDLVIRGT</sequence>
<keyword evidence="3" id="KW-0804">Transcription</keyword>